<evidence type="ECO:0000313" key="3">
    <source>
        <dbReference type="Proteomes" id="UP000002431"/>
    </source>
</evidence>
<evidence type="ECO:0000259" key="1">
    <source>
        <dbReference type="Pfam" id="PF08808"/>
    </source>
</evidence>
<organism evidence="2 3">
    <name type="scientific">Deinococcus geothermalis (strain DSM 11300 / CIP 105573 / AG-3a)</name>
    <dbReference type="NCBI Taxonomy" id="319795"/>
    <lineage>
        <taxon>Bacteria</taxon>
        <taxon>Thermotogati</taxon>
        <taxon>Deinococcota</taxon>
        <taxon>Deinococci</taxon>
        <taxon>Deinococcales</taxon>
        <taxon>Deinococcaceae</taxon>
        <taxon>Deinococcus</taxon>
    </lineage>
</organism>
<gene>
    <name evidence="2" type="ORF">Dgeo_2974</name>
</gene>
<dbReference type="KEGG" id="dge:Dgeo_2974"/>
<keyword evidence="3" id="KW-1185">Reference proteome</keyword>
<dbReference type="Proteomes" id="UP000002431">
    <property type="component" value="Plasmid pDGEO02"/>
</dbReference>
<dbReference type="RefSeq" id="WP_012173365.1">
    <property type="nucleotide sequence ID" value="NC_009939.1"/>
</dbReference>
<name>A8ZRA8_DEIGD</name>
<protein>
    <submittedName>
        <fullName evidence="2">RES domain protein</fullName>
    </submittedName>
</protein>
<dbReference type="AlphaFoldDB" id="A8ZRA8"/>
<sequence length="200" mass="22460">MKRGDDLRAAIQAAPLLAQDTVTYRVTHLKYFETLTSSEGAYASDNRFTPKRLSYALYVADAPDLALREATQGYQDEFRAPEIPAHAFYPVHIRVTRILDLTDVAVREALDVGLMTLTGDWKASLALQEQDPRHRVEMHEIGQAAFALGLEGIRYPSAFDGLRHNYVLFTGRLARPPVINLPEVILTAQQLLKQRRAEGN</sequence>
<reference evidence="2" key="1">
    <citation type="submission" date="2007-10" db="EMBL/GenBank/DDBJ databases">
        <title>Complete sequence of Plasmid2 pDGEO02 of Deinococcus geothermalis DSM 11300.</title>
        <authorList>
            <consortium name="US DOE Joint Genome Institute"/>
            <person name="Copeland A."/>
            <person name="Lucas S."/>
            <person name="Lapidus A."/>
            <person name="Barry K."/>
            <person name="Detter J.C."/>
            <person name="Glavina del Rio T."/>
            <person name="Hammon N."/>
            <person name="Israni S."/>
            <person name="Dalin E."/>
            <person name="Tice H."/>
            <person name="Pitluck S."/>
            <person name="Brettin T."/>
            <person name="Bruce D."/>
            <person name="Han C."/>
            <person name="Tapia R."/>
            <person name="Saunders E."/>
            <person name="Gilna P."/>
            <person name="Schmutz J."/>
            <person name="Larimer F."/>
            <person name="Land M."/>
            <person name="Hauser L."/>
            <person name="Kyrpides N."/>
            <person name="Kim E."/>
            <person name="Daly M.J."/>
            <person name="Fredrickson J.K."/>
            <person name="Makarova K.S."/>
            <person name="Gaidamakova E.K."/>
            <person name="Zhai M."/>
            <person name="Richardson P."/>
        </authorList>
    </citation>
    <scope>NUCLEOTIDE SEQUENCE [LARGE SCALE GENOMIC DNA]</scope>
    <source>
        <strain evidence="2">DSM 11300</strain>
        <plasmid evidence="2">pDGEO02</plasmid>
    </source>
</reference>
<dbReference type="InterPro" id="IPR014914">
    <property type="entry name" value="RES_dom"/>
</dbReference>
<dbReference type="EMBL" id="CP000856">
    <property type="protein sequence ID" value="ABW35017.1"/>
    <property type="molecule type" value="Genomic_DNA"/>
</dbReference>
<dbReference type="HOGENOM" id="CLU_1203207_0_0_0"/>
<geneLocation type="plasmid" evidence="2 3">
    <name>pDGEO02</name>
</geneLocation>
<feature type="domain" description="RES" evidence="1">
    <location>
        <begin position="24"/>
        <end position="172"/>
    </location>
</feature>
<accession>A8ZRA8</accession>
<evidence type="ECO:0000313" key="2">
    <source>
        <dbReference type="EMBL" id="ABW35017.1"/>
    </source>
</evidence>
<dbReference type="Pfam" id="PF08808">
    <property type="entry name" value="RES"/>
    <property type="match status" value="1"/>
</dbReference>
<keyword evidence="2" id="KW-0614">Plasmid</keyword>
<proteinExistence type="predicted"/>